<accession>A0AAN4ZVK0</accession>
<evidence type="ECO:0000313" key="2">
    <source>
        <dbReference type="EMBL" id="GMR44415.1"/>
    </source>
</evidence>
<dbReference type="AlphaFoldDB" id="A0AAN4ZVK0"/>
<sequence>ISAGNSPHRADDHLRHLLLLRWHHGATAARDAGQTAPRDFRGRDRRSQTGGGRDYLLWILPEDDEEKEAHQGCRCGRVVRRNLSI</sequence>
<evidence type="ECO:0000313" key="3">
    <source>
        <dbReference type="Proteomes" id="UP001328107"/>
    </source>
</evidence>
<protein>
    <submittedName>
        <fullName evidence="2">Uncharacterized protein</fullName>
    </submittedName>
</protein>
<feature type="region of interest" description="Disordered" evidence="1">
    <location>
        <begin position="28"/>
        <end position="51"/>
    </location>
</feature>
<dbReference type="Proteomes" id="UP001328107">
    <property type="component" value="Unassembled WGS sequence"/>
</dbReference>
<proteinExistence type="predicted"/>
<gene>
    <name evidence="2" type="ORF">PMAYCL1PPCAC_14610</name>
</gene>
<feature type="compositionally biased region" description="Basic and acidic residues" evidence="1">
    <location>
        <begin position="38"/>
        <end position="47"/>
    </location>
</feature>
<evidence type="ECO:0000256" key="1">
    <source>
        <dbReference type="SAM" id="MobiDB-lite"/>
    </source>
</evidence>
<feature type="non-terminal residue" evidence="2">
    <location>
        <position position="1"/>
    </location>
</feature>
<name>A0AAN4ZVK0_9BILA</name>
<dbReference type="EMBL" id="BTRK01000003">
    <property type="protein sequence ID" value="GMR44415.1"/>
    <property type="molecule type" value="Genomic_DNA"/>
</dbReference>
<keyword evidence="3" id="KW-1185">Reference proteome</keyword>
<reference evidence="3" key="1">
    <citation type="submission" date="2022-10" db="EMBL/GenBank/DDBJ databases">
        <title>Genome assembly of Pristionchus species.</title>
        <authorList>
            <person name="Yoshida K."/>
            <person name="Sommer R.J."/>
        </authorList>
    </citation>
    <scope>NUCLEOTIDE SEQUENCE [LARGE SCALE GENOMIC DNA]</scope>
    <source>
        <strain evidence="3">RS5460</strain>
    </source>
</reference>
<comment type="caution">
    <text evidence="2">The sequence shown here is derived from an EMBL/GenBank/DDBJ whole genome shotgun (WGS) entry which is preliminary data.</text>
</comment>
<organism evidence="2 3">
    <name type="scientific">Pristionchus mayeri</name>
    <dbReference type="NCBI Taxonomy" id="1317129"/>
    <lineage>
        <taxon>Eukaryota</taxon>
        <taxon>Metazoa</taxon>
        <taxon>Ecdysozoa</taxon>
        <taxon>Nematoda</taxon>
        <taxon>Chromadorea</taxon>
        <taxon>Rhabditida</taxon>
        <taxon>Rhabditina</taxon>
        <taxon>Diplogasteromorpha</taxon>
        <taxon>Diplogasteroidea</taxon>
        <taxon>Neodiplogasteridae</taxon>
        <taxon>Pristionchus</taxon>
    </lineage>
</organism>